<dbReference type="InterPro" id="IPR012677">
    <property type="entry name" value="Nucleotide-bd_a/b_plait_sf"/>
</dbReference>
<gene>
    <name evidence="8" type="ORF">PCANC_07479</name>
    <name evidence="5" type="ORF">PCANC_14192</name>
    <name evidence="7" type="ORF">PCASD_02830</name>
    <name evidence="6" type="ORF">PCASD_15901</name>
</gene>
<dbReference type="PANTHER" id="PTHR19965">
    <property type="entry name" value="RNA AND EXPORT FACTOR BINDING PROTEIN"/>
    <property type="match status" value="1"/>
</dbReference>
<dbReference type="EMBL" id="PGCI01000020">
    <property type="protein sequence ID" value="PLW48832.1"/>
    <property type="molecule type" value="Genomic_DNA"/>
</dbReference>
<dbReference type="AlphaFoldDB" id="A0A2N5VFR7"/>
<organism evidence="7 10">
    <name type="scientific">Puccinia coronata f. sp. avenae</name>
    <dbReference type="NCBI Taxonomy" id="200324"/>
    <lineage>
        <taxon>Eukaryota</taxon>
        <taxon>Fungi</taxon>
        <taxon>Dikarya</taxon>
        <taxon>Basidiomycota</taxon>
        <taxon>Pucciniomycotina</taxon>
        <taxon>Pucciniomycetes</taxon>
        <taxon>Pucciniales</taxon>
        <taxon>Pucciniaceae</taxon>
        <taxon>Puccinia</taxon>
    </lineage>
</organism>
<proteinExistence type="predicted"/>
<dbReference type="SUPFAM" id="SSF54928">
    <property type="entry name" value="RNA-binding domain, RBD"/>
    <property type="match status" value="1"/>
</dbReference>
<dbReference type="PANTHER" id="PTHR19965:SF35">
    <property type="entry name" value="RNA ANNEALING PROTEIN YRA1"/>
    <property type="match status" value="1"/>
</dbReference>
<dbReference type="Proteomes" id="UP000235388">
    <property type="component" value="Unassembled WGS sequence"/>
</dbReference>
<dbReference type="Pfam" id="PF00076">
    <property type="entry name" value="RRM_1"/>
    <property type="match status" value="1"/>
</dbReference>
<protein>
    <recommendedName>
        <fullName evidence="4">RRM domain-containing protein</fullName>
    </recommendedName>
</protein>
<dbReference type="STRING" id="200324.A0A2N5VFR7"/>
<dbReference type="InterPro" id="IPR000504">
    <property type="entry name" value="RRM_dom"/>
</dbReference>
<evidence type="ECO:0000313" key="6">
    <source>
        <dbReference type="EMBL" id="PLW22368.1"/>
    </source>
</evidence>
<dbReference type="InterPro" id="IPR035979">
    <property type="entry name" value="RBD_domain_sf"/>
</dbReference>
<dbReference type="PROSITE" id="PS50102">
    <property type="entry name" value="RRM"/>
    <property type="match status" value="1"/>
</dbReference>
<dbReference type="EMBL" id="PGCJ01000065">
    <property type="protein sequence ID" value="PLW53240.1"/>
    <property type="molecule type" value="Genomic_DNA"/>
</dbReference>
<feature type="region of interest" description="Disordered" evidence="3">
    <location>
        <begin position="1"/>
        <end position="54"/>
    </location>
</feature>
<keyword evidence="1 2" id="KW-0694">RNA-binding</keyword>
<dbReference type="EMBL" id="PGCI01000666">
    <property type="protein sequence ID" value="PLW22368.1"/>
    <property type="molecule type" value="Genomic_DNA"/>
</dbReference>
<feature type="domain" description="RRM" evidence="4">
    <location>
        <begin position="72"/>
        <end position="151"/>
    </location>
</feature>
<dbReference type="Gene3D" id="3.30.70.330">
    <property type="match status" value="1"/>
</dbReference>
<dbReference type="InterPro" id="IPR051229">
    <property type="entry name" value="ALYREF_mRNA_export"/>
</dbReference>
<evidence type="ECO:0000256" key="1">
    <source>
        <dbReference type="ARBA" id="ARBA00022884"/>
    </source>
</evidence>
<accession>A0A2N5VFR7</accession>
<dbReference type="OrthoDB" id="2505592at2759"/>
<comment type="caution">
    <text evidence="7">The sequence shown here is derived from an EMBL/GenBank/DDBJ whole genome shotgun (WGS) entry which is preliminary data.</text>
</comment>
<dbReference type="SMART" id="SM00360">
    <property type="entry name" value="RRM"/>
    <property type="match status" value="1"/>
</dbReference>
<dbReference type="GO" id="GO:0005634">
    <property type="term" value="C:nucleus"/>
    <property type="evidence" value="ECO:0007669"/>
    <property type="project" value="TreeGrafter"/>
</dbReference>
<evidence type="ECO:0000256" key="3">
    <source>
        <dbReference type="SAM" id="MobiDB-lite"/>
    </source>
</evidence>
<evidence type="ECO:0000313" key="10">
    <source>
        <dbReference type="Proteomes" id="UP000235392"/>
    </source>
</evidence>
<feature type="compositionally biased region" description="Low complexity" evidence="3">
    <location>
        <begin position="165"/>
        <end position="188"/>
    </location>
</feature>
<evidence type="ECO:0000313" key="8">
    <source>
        <dbReference type="EMBL" id="PLW53240.1"/>
    </source>
</evidence>
<feature type="compositionally biased region" description="Basic and acidic residues" evidence="3">
    <location>
        <begin position="9"/>
        <end position="18"/>
    </location>
</feature>
<dbReference type="InterPro" id="IPR025715">
    <property type="entry name" value="FoP_C"/>
</dbReference>
<sequence length="221" mass="23711">MSTAMNLDRPLDDIISDKRKQHKRSGGIARRGGKTNGTGPIRNGRNPRAPPAVAPVPAAKALQLPPQIGQGSKIIVSNLPPDVTENQIRELFYTTVGQVTRVILSYDSRGASKGTAQVEFKRNEDATKAFQQYNKRLIDQNRPMKVEIVVDPSRIPPAPLSTRVAPANKQAAPASAGANGQAATNGNRRSGRGRGKAGNKGPQKSAAELDAEMEDYQKANE</sequence>
<evidence type="ECO:0000313" key="7">
    <source>
        <dbReference type="EMBL" id="PLW48832.1"/>
    </source>
</evidence>
<evidence type="ECO:0000313" key="9">
    <source>
        <dbReference type="Proteomes" id="UP000235388"/>
    </source>
</evidence>
<reference evidence="9 10" key="1">
    <citation type="submission" date="2017-11" db="EMBL/GenBank/DDBJ databases">
        <title>De novo assembly and phasing of dikaryotic genomes from two isolates of Puccinia coronata f. sp. avenae, the causal agent of oat crown rust.</title>
        <authorList>
            <person name="Miller M.E."/>
            <person name="Zhang Y."/>
            <person name="Omidvar V."/>
            <person name="Sperschneider J."/>
            <person name="Schwessinger B."/>
            <person name="Raley C."/>
            <person name="Palmer J.M."/>
            <person name="Garnica D."/>
            <person name="Upadhyaya N."/>
            <person name="Rathjen J."/>
            <person name="Taylor J.M."/>
            <person name="Park R.F."/>
            <person name="Dodds P.N."/>
            <person name="Hirsch C.D."/>
            <person name="Kianian S.F."/>
            <person name="Figueroa M."/>
        </authorList>
    </citation>
    <scope>NUCLEOTIDE SEQUENCE [LARGE SCALE GENOMIC DNA]</scope>
    <source>
        <strain evidence="5">12NC29</strain>
        <strain evidence="7">12SD80</strain>
    </source>
</reference>
<evidence type="ECO:0000256" key="2">
    <source>
        <dbReference type="PROSITE-ProRule" id="PRU00176"/>
    </source>
</evidence>
<dbReference type="EMBL" id="PGCJ01000833">
    <property type="protein sequence ID" value="PLW18339.1"/>
    <property type="molecule type" value="Genomic_DNA"/>
</dbReference>
<dbReference type="SMART" id="SM01218">
    <property type="entry name" value="FoP_duplication"/>
    <property type="match status" value="1"/>
</dbReference>
<dbReference type="GO" id="GO:0003729">
    <property type="term" value="F:mRNA binding"/>
    <property type="evidence" value="ECO:0007669"/>
    <property type="project" value="TreeGrafter"/>
</dbReference>
<dbReference type="Proteomes" id="UP000235392">
    <property type="component" value="Unassembled WGS sequence"/>
</dbReference>
<evidence type="ECO:0000259" key="4">
    <source>
        <dbReference type="PROSITE" id="PS50102"/>
    </source>
</evidence>
<keyword evidence="9" id="KW-1185">Reference proteome</keyword>
<dbReference type="Pfam" id="PF13865">
    <property type="entry name" value="FoP_duplication"/>
    <property type="match status" value="1"/>
</dbReference>
<evidence type="ECO:0000313" key="5">
    <source>
        <dbReference type="EMBL" id="PLW18339.1"/>
    </source>
</evidence>
<name>A0A2N5VFR7_9BASI</name>
<feature type="region of interest" description="Disordered" evidence="3">
    <location>
        <begin position="154"/>
        <end position="221"/>
    </location>
</feature>